<evidence type="ECO:0000256" key="1">
    <source>
        <dbReference type="SAM" id="MobiDB-lite"/>
    </source>
</evidence>
<dbReference type="EMBL" id="FP929052">
    <property type="protein sequence ID" value="CBL18254.1"/>
    <property type="molecule type" value="Genomic_DNA"/>
</dbReference>
<keyword evidence="3" id="KW-1185">Reference proteome</keyword>
<accession>D4LF59</accession>
<reference evidence="2" key="2">
    <citation type="submission" date="2010-03" db="EMBL/GenBank/DDBJ databases">
        <authorList>
            <person name="Pajon A."/>
        </authorList>
    </citation>
    <scope>NUCLEOTIDE SEQUENCE</scope>
    <source>
        <strain evidence="2">Type strain: 18P13</strain>
    </source>
</reference>
<reference evidence="2" key="1">
    <citation type="submission" date="2010-03" db="EMBL/GenBank/DDBJ databases">
        <title>The genome sequence of Ruminococcus sp. 18P13.</title>
        <authorList>
            <consortium name="metaHIT consortium -- http://www.metahit.eu/"/>
            <person name="Pajon A."/>
            <person name="Turner K."/>
            <person name="Parkhill J."/>
            <person name="Bernalier A."/>
        </authorList>
    </citation>
    <scope>NUCLEOTIDE SEQUENCE [LARGE SCALE GENOMIC DNA]</scope>
    <source>
        <strain evidence="2">Type strain: 18P13</strain>
    </source>
</reference>
<dbReference type="HOGENOM" id="CLU_1757485_0_0_9"/>
<dbReference type="KEGG" id="rch:RUM_22520"/>
<feature type="compositionally biased region" description="Basic and acidic residues" evidence="1">
    <location>
        <begin position="101"/>
        <end position="114"/>
    </location>
</feature>
<protein>
    <submittedName>
        <fullName evidence="2">Uncharacterized protein</fullName>
    </submittedName>
</protein>
<name>D4LF59_RUMC1</name>
<dbReference type="AlphaFoldDB" id="D4LF59"/>
<proteinExistence type="predicted"/>
<feature type="region of interest" description="Disordered" evidence="1">
    <location>
        <begin position="97"/>
        <end position="117"/>
    </location>
</feature>
<organism evidence="2 3">
    <name type="scientific">Ruminococcus champanellensis (strain DSM 18848 / JCM 17042 / KCTC 15320 / 18P13)</name>
    <dbReference type="NCBI Taxonomy" id="213810"/>
    <lineage>
        <taxon>Bacteria</taxon>
        <taxon>Bacillati</taxon>
        <taxon>Bacillota</taxon>
        <taxon>Clostridia</taxon>
        <taxon>Eubacteriales</taxon>
        <taxon>Oscillospiraceae</taxon>
        <taxon>Ruminococcus</taxon>
    </lineage>
</organism>
<sequence length="148" mass="16889">MFLRHSVIQSAVLILCFRFCFNILIRRKQSVIQIKGIKRTMTAGFLVVDVVLPAVQVNNDCSEFFGYFNLNCFGCKFILDFHNVSFPLETALSGRGTKRACGHDGQHRQTEPTRRHGKARWVHRVQKILVGVFGSLCIPPPLMRISRL</sequence>
<evidence type="ECO:0000313" key="2">
    <source>
        <dbReference type="EMBL" id="CBL18254.1"/>
    </source>
</evidence>
<gene>
    <name evidence="2" type="ordered locus">RUM_22520</name>
</gene>
<dbReference type="Proteomes" id="UP000007054">
    <property type="component" value="Chromosome"/>
</dbReference>
<dbReference type="BioCyc" id="RCHA213810:RUM_RS10940-MONOMER"/>
<evidence type="ECO:0000313" key="3">
    <source>
        <dbReference type="Proteomes" id="UP000007054"/>
    </source>
</evidence>